<evidence type="ECO:0000313" key="1">
    <source>
        <dbReference type="EMBL" id="CAH3140350.1"/>
    </source>
</evidence>
<gene>
    <name evidence="1" type="ORF">PMEA_00019394</name>
</gene>
<dbReference type="Proteomes" id="UP001159428">
    <property type="component" value="Unassembled WGS sequence"/>
</dbReference>
<evidence type="ECO:0000313" key="2">
    <source>
        <dbReference type="Proteomes" id="UP001159428"/>
    </source>
</evidence>
<accession>A0AAU9X9Q3</accession>
<feature type="non-terminal residue" evidence="1">
    <location>
        <position position="1"/>
    </location>
</feature>
<reference evidence="1 2" key="1">
    <citation type="submission" date="2022-05" db="EMBL/GenBank/DDBJ databases">
        <authorList>
            <consortium name="Genoscope - CEA"/>
            <person name="William W."/>
        </authorList>
    </citation>
    <scope>NUCLEOTIDE SEQUENCE [LARGE SCALE GENOMIC DNA]</scope>
</reference>
<dbReference type="AlphaFoldDB" id="A0AAU9X9Q3"/>
<dbReference type="EMBL" id="CALNXJ010000034">
    <property type="protein sequence ID" value="CAH3140350.1"/>
    <property type="molecule type" value="Genomic_DNA"/>
</dbReference>
<feature type="non-terminal residue" evidence="1">
    <location>
        <position position="137"/>
    </location>
</feature>
<protein>
    <submittedName>
        <fullName evidence="1">Uncharacterized protein</fullName>
    </submittedName>
</protein>
<proteinExistence type="predicted"/>
<sequence length="137" mass="15889">GYVKEHIARSIREVLNLLYADNLRNDEVDYLYFKIDRIEHILALSSQVVDIECSAFQYVRDAKELKADELDQVSTISDQGYCTQKVLGGNRGRLRYDIQEAQLQFFVEFGFKVSEMVKMLAVGQATTLKRRLREYGL</sequence>
<name>A0AAU9X9Q3_9CNID</name>
<organism evidence="1 2">
    <name type="scientific">Pocillopora meandrina</name>
    <dbReference type="NCBI Taxonomy" id="46732"/>
    <lineage>
        <taxon>Eukaryota</taxon>
        <taxon>Metazoa</taxon>
        <taxon>Cnidaria</taxon>
        <taxon>Anthozoa</taxon>
        <taxon>Hexacorallia</taxon>
        <taxon>Scleractinia</taxon>
        <taxon>Astrocoeniina</taxon>
        <taxon>Pocilloporidae</taxon>
        <taxon>Pocillopora</taxon>
    </lineage>
</organism>
<keyword evidence="2" id="KW-1185">Reference proteome</keyword>
<comment type="caution">
    <text evidence="1">The sequence shown here is derived from an EMBL/GenBank/DDBJ whole genome shotgun (WGS) entry which is preliminary data.</text>
</comment>